<dbReference type="KEGG" id="plei:Q9312_11960"/>
<sequence length="93" mass="10378">MKRANLLLIGLLFSLWASAQWAVIDHIYSEQHQVSGVCDWCFNHNKSSDDYLVSSHITSVAKNAIAPPVPTQYESYESSLNYTLPAIRAPPLS</sequence>
<evidence type="ECO:0000313" key="2">
    <source>
        <dbReference type="EMBL" id="WMS85933.1"/>
    </source>
</evidence>
<evidence type="ECO:0000256" key="1">
    <source>
        <dbReference type="SAM" id="SignalP"/>
    </source>
</evidence>
<accession>A0AA51RR02</accession>
<gene>
    <name evidence="2" type="ORF">Q9312_11960</name>
</gene>
<evidence type="ECO:0000313" key="3">
    <source>
        <dbReference type="Proteomes" id="UP001239782"/>
    </source>
</evidence>
<dbReference type="RefSeq" id="WP_309201085.1">
    <property type="nucleotide sequence ID" value="NZ_CP133548.1"/>
</dbReference>
<proteinExistence type="predicted"/>
<feature type="signal peptide" evidence="1">
    <location>
        <begin position="1"/>
        <end position="19"/>
    </location>
</feature>
<keyword evidence="3" id="KW-1185">Reference proteome</keyword>
<feature type="chain" id="PRO_5041392315" evidence="1">
    <location>
        <begin position="20"/>
        <end position="93"/>
    </location>
</feature>
<dbReference type="Proteomes" id="UP001239782">
    <property type="component" value="Chromosome"/>
</dbReference>
<dbReference type="AlphaFoldDB" id="A0AA51RR02"/>
<name>A0AA51RR02_9GAMM</name>
<protein>
    <submittedName>
        <fullName evidence="2">Uncharacterized protein</fullName>
    </submittedName>
</protein>
<reference evidence="2 3" key="1">
    <citation type="submission" date="2023-08" db="EMBL/GenBank/DDBJ databases">
        <title>Pleionea litopenaei sp. nov., isolated from stomach of juvenile Litopenaeus vannamei.</title>
        <authorList>
            <person name="Rho A.M."/>
            <person name="Hwang C.Y."/>
        </authorList>
    </citation>
    <scope>NUCLEOTIDE SEQUENCE [LARGE SCALE GENOMIC DNA]</scope>
    <source>
        <strain evidence="2 3">HL-JVS1</strain>
    </source>
</reference>
<dbReference type="EMBL" id="CP133548">
    <property type="protein sequence ID" value="WMS85933.1"/>
    <property type="molecule type" value="Genomic_DNA"/>
</dbReference>
<keyword evidence="1" id="KW-0732">Signal</keyword>
<organism evidence="2 3">
    <name type="scientific">Pleionea litopenaei</name>
    <dbReference type="NCBI Taxonomy" id="3070815"/>
    <lineage>
        <taxon>Bacteria</taxon>
        <taxon>Pseudomonadati</taxon>
        <taxon>Pseudomonadota</taxon>
        <taxon>Gammaproteobacteria</taxon>
        <taxon>Oceanospirillales</taxon>
        <taxon>Pleioneaceae</taxon>
        <taxon>Pleionea</taxon>
    </lineage>
</organism>